<organism evidence="3 4">
    <name type="scientific">Forsythia ovata</name>
    <dbReference type="NCBI Taxonomy" id="205694"/>
    <lineage>
        <taxon>Eukaryota</taxon>
        <taxon>Viridiplantae</taxon>
        <taxon>Streptophyta</taxon>
        <taxon>Embryophyta</taxon>
        <taxon>Tracheophyta</taxon>
        <taxon>Spermatophyta</taxon>
        <taxon>Magnoliopsida</taxon>
        <taxon>eudicotyledons</taxon>
        <taxon>Gunneridae</taxon>
        <taxon>Pentapetalae</taxon>
        <taxon>asterids</taxon>
        <taxon>lamiids</taxon>
        <taxon>Lamiales</taxon>
        <taxon>Oleaceae</taxon>
        <taxon>Forsythieae</taxon>
        <taxon>Forsythia</taxon>
    </lineage>
</organism>
<feature type="region of interest" description="Disordered" evidence="1">
    <location>
        <begin position="1"/>
        <end position="36"/>
    </location>
</feature>
<sequence length="459" mass="51427">MAHQRHNTASPFQVPRPTNSTTLDENDTNSSHVDPSTKIRQVRWNDDMDGFMIIALVNQVLVGHKRSDNGFTSFQISKAMESMKQGCGMVVTEKNVRSRLKTLKREYAEVSQLLSISGFGWDAETGRITADSLAWEELVKEKPDFGKWRSKLCHRYDDMECIFGNDTATGDRAVSDFDNFSPMQVDDSVNELDTPTEDTDPSPTPSRKRGSEEGTSTGRRKRTKPHDDESHRALAVIAESSRKIADAIHMQATLDTLNHVNWQMITEKLEAMDLDLHDIMKVMKALRSDGDLAKVFMSLTNTTIMRALVYEQLGRDPPPLPELDLMILAEMVAMHGTNLQLQHLMDTDIANEGSIYNTNASVFHQHYVENQPLNVLSYADYPAPDHVVPHSGGDKCYIGSFVDTGLVSLEKHSQIETPRGFIDAWSKPLACATHADCCHLANQIMNSILAPEMLLVRAR</sequence>
<evidence type="ECO:0000313" key="4">
    <source>
        <dbReference type="Proteomes" id="UP001604277"/>
    </source>
</evidence>
<name>A0ABD1PXI4_9LAMI</name>
<dbReference type="InterPro" id="IPR024752">
    <property type="entry name" value="Myb/SANT-like_dom"/>
</dbReference>
<evidence type="ECO:0000313" key="3">
    <source>
        <dbReference type="EMBL" id="KAL2468627.1"/>
    </source>
</evidence>
<dbReference type="PANTHER" id="PTHR46929">
    <property type="entry name" value="EXPRESSED PROTEIN"/>
    <property type="match status" value="1"/>
</dbReference>
<comment type="caution">
    <text evidence="3">The sequence shown here is derived from an EMBL/GenBank/DDBJ whole genome shotgun (WGS) entry which is preliminary data.</text>
</comment>
<gene>
    <name evidence="3" type="ORF">Fot_50203</name>
</gene>
<dbReference type="AlphaFoldDB" id="A0ABD1PXI4"/>
<dbReference type="PANTHER" id="PTHR46929:SF3">
    <property type="entry name" value="MYB_SANT-LIKE DOMAIN-CONTAINING PROTEIN"/>
    <property type="match status" value="1"/>
</dbReference>
<feature type="compositionally biased region" description="Polar residues" evidence="1">
    <location>
        <begin position="7"/>
        <end position="34"/>
    </location>
</feature>
<proteinExistence type="predicted"/>
<evidence type="ECO:0000259" key="2">
    <source>
        <dbReference type="Pfam" id="PF12776"/>
    </source>
</evidence>
<feature type="compositionally biased region" description="Acidic residues" evidence="1">
    <location>
        <begin position="188"/>
        <end position="200"/>
    </location>
</feature>
<dbReference type="Proteomes" id="UP001604277">
    <property type="component" value="Unassembled WGS sequence"/>
</dbReference>
<feature type="region of interest" description="Disordered" evidence="1">
    <location>
        <begin position="174"/>
        <end position="231"/>
    </location>
</feature>
<protein>
    <recommendedName>
        <fullName evidence="2">Myb/SANT-like domain-containing protein</fullName>
    </recommendedName>
</protein>
<accession>A0ABD1PXI4</accession>
<feature type="domain" description="Myb/SANT-like" evidence="2">
    <location>
        <begin position="43"/>
        <end position="137"/>
    </location>
</feature>
<evidence type="ECO:0000256" key="1">
    <source>
        <dbReference type="SAM" id="MobiDB-lite"/>
    </source>
</evidence>
<reference evidence="4" key="1">
    <citation type="submission" date="2024-07" db="EMBL/GenBank/DDBJ databases">
        <title>Two chromosome-level genome assemblies of Korean endemic species Abeliophyllum distichum and Forsythia ovata (Oleaceae).</title>
        <authorList>
            <person name="Jang H."/>
        </authorList>
    </citation>
    <scope>NUCLEOTIDE SEQUENCE [LARGE SCALE GENOMIC DNA]</scope>
</reference>
<dbReference type="Pfam" id="PF12776">
    <property type="entry name" value="Myb_DNA-bind_3"/>
    <property type="match status" value="1"/>
</dbReference>
<keyword evidence="4" id="KW-1185">Reference proteome</keyword>
<dbReference type="EMBL" id="JBFOLJ010000016">
    <property type="protein sequence ID" value="KAL2468627.1"/>
    <property type="molecule type" value="Genomic_DNA"/>
</dbReference>